<feature type="transmembrane region" description="Helical" evidence="1">
    <location>
        <begin position="14"/>
        <end position="37"/>
    </location>
</feature>
<keyword evidence="1" id="KW-1133">Transmembrane helix</keyword>
<keyword evidence="1" id="KW-0812">Transmembrane</keyword>
<feature type="transmembrane region" description="Helical" evidence="1">
    <location>
        <begin position="79"/>
        <end position="97"/>
    </location>
</feature>
<protein>
    <submittedName>
        <fullName evidence="2">Uncharacterized protein</fullName>
    </submittedName>
</protein>
<dbReference type="Proteomes" id="UP000269019">
    <property type="component" value="Chromosome"/>
</dbReference>
<accession>A0A3G6J7N8</accession>
<keyword evidence="3" id="KW-1185">Reference proteome</keyword>
<organism evidence="2 3">
    <name type="scientific">Corynebacterium choanae</name>
    <dbReference type="NCBI Taxonomy" id="1862358"/>
    <lineage>
        <taxon>Bacteria</taxon>
        <taxon>Bacillati</taxon>
        <taxon>Actinomycetota</taxon>
        <taxon>Actinomycetes</taxon>
        <taxon>Mycobacteriales</taxon>
        <taxon>Corynebacteriaceae</taxon>
        <taxon>Corynebacterium</taxon>
    </lineage>
</organism>
<proteinExistence type="predicted"/>
<dbReference type="EMBL" id="CP033896">
    <property type="protein sequence ID" value="AZA13996.1"/>
    <property type="molecule type" value="Genomic_DNA"/>
</dbReference>
<evidence type="ECO:0000256" key="1">
    <source>
        <dbReference type="SAM" id="Phobius"/>
    </source>
</evidence>
<dbReference type="AlphaFoldDB" id="A0A3G6J7N8"/>
<dbReference type="RefSeq" id="WP_123928835.1">
    <property type="nucleotide sequence ID" value="NZ_CP033896.1"/>
</dbReference>
<feature type="transmembrane region" description="Helical" evidence="1">
    <location>
        <begin position="104"/>
        <end position="125"/>
    </location>
</feature>
<evidence type="ECO:0000313" key="3">
    <source>
        <dbReference type="Proteomes" id="UP000269019"/>
    </source>
</evidence>
<feature type="transmembrane region" description="Helical" evidence="1">
    <location>
        <begin position="49"/>
        <end position="67"/>
    </location>
</feature>
<sequence length="135" mass="13994">MSSPTPTPPPSPHWWPLIAGATSVAALGSGVAIALNVLRFSSDFTLTGWVWQVVAIVLVCAGCYEGAVHGRSHSPAATLRTVLVGCLTGVAVSFFAVGVPRLAWILLGLGIVIAFVLSSSLRLSIDESLGYHNAV</sequence>
<gene>
    <name evidence="2" type="ORF">CCHOA_08020</name>
</gene>
<dbReference type="KEGG" id="ccho:CCHOA_08020"/>
<evidence type="ECO:0000313" key="2">
    <source>
        <dbReference type="EMBL" id="AZA13996.1"/>
    </source>
</evidence>
<reference evidence="2 3" key="1">
    <citation type="submission" date="2018-11" db="EMBL/GenBank/DDBJ databases">
        <authorList>
            <person name="Kleinhagauer T."/>
            <person name="Glaeser S.P."/>
            <person name="Spergser J."/>
            <person name="Ruckert C."/>
            <person name="Kaempfer P."/>
            <person name="Busse H.-J."/>
        </authorList>
    </citation>
    <scope>NUCLEOTIDE SEQUENCE [LARGE SCALE GENOMIC DNA]</scope>
    <source>
        <strain evidence="2 3">200CH</strain>
    </source>
</reference>
<name>A0A3G6J7N8_9CORY</name>
<keyword evidence="1" id="KW-0472">Membrane</keyword>